<keyword evidence="3" id="KW-1185">Reference proteome</keyword>
<dbReference type="InterPro" id="IPR021942">
    <property type="entry name" value="DUF3557"/>
</dbReference>
<evidence type="ECO:0000313" key="2">
    <source>
        <dbReference type="EMBL" id="UMM10146.1"/>
    </source>
</evidence>
<sequence length="97" mass="11270">MESKPMVFCDTKTVLTYMEPNFRFNLVLKIPSIRKAEKSAPLIIKRLELHDNRLIINRTEYSMKVWRECQDDAGLNNGEVDDDSDEYGVQTSIDESI</sequence>
<evidence type="ECO:0000313" key="3">
    <source>
        <dbReference type="Proteomes" id="UP000829354"/>
    </source>
</evidence>
<dbReference type="PANTHER" id="PTHR31379:SF1">
    <property type="entry name" value="F-BOX C PROTEIN-RELATED"/>
    <property type="match status" value="1"/>
</dbReference>
<proteinExistence type="predicted"/>
<dbReference type="AlphaFoldDB" id="A0AAE9J160"/>
<dbReference type="EMBL" id="CP092620">
    <property type="protein sequence ID" value="UMM10146.1"/>
    <property type="molecule type" value="Genomic_DNA"/>
</dbReference>
<name>A0AAE9J160_CAEBR</name>
<feature type="region of interest" description="Disordered" evidence="1">
    <location>
        <begin position="73"/>
        <end position="97"/>
    </location>
</feature>
<reference evidence="2 3" key="1">
    <citation type="submission" date="2022-04" db="EMBL/GenBank/DDBJ databases">
        <title>Chromosome-level reference genomes for two strains of Caenorhabditis briggsae: an improved platform for comparative genomics.</title>
        <authorList>
            <person name="Stevens L."/>
            <person name="Andersen E."/>
        </authorList>
    </citation>
    <scope>NUCLEOTIDE SEQUENCE [LARGE SCALE GENOMIC DNA]</scope>
    <source>
        <strain evidence="2">VX34</strain>
        <tissue evidence="2">Whole-organism</tissue>
    </source>
</reference>
<evidence type="ECO:0000256" key="1">
    <source>
        <dbReference type="SAM" id="MobiDB-lite"/>
    </source>
</evidence>
<gene>
    <name evidence="2" type="ORF">L5515_000051</name>
</gene>
<dbReference type="PANTHER" id="PTHR31379">
    <property type="entry name" value="F-BOX C PROTEIN-RELATED-RELATED"/>
    <property type="match status" value="1"/>
</dbReference>
<protein>
    <submittedName>
        <fullName evidence="2">Uncharacterized protein</fullName>
    </submittedName>
</protein>
<organism evidence="2 3">
    <name type="scientific">Caenorhabditis briggsae</name>
    <dbReference type="NCBI Taxonomy" id="6238"/>
    <lineage>
        <taxon>Eukaryota</taxon>
        <taxon>Metazoa</taxon>
        <taxon>Ecdysozoa</taxon>
        <taxon>Nematoda</taxon>
        <taxon>Chromadorea</taxon>
        <taxon>Rhabditida</taxon>
        <taxon>Rhabditina</taxon>
        <taxon>Rhabditomorpha</taxon>
        <taxon>Rhabditoidea</taxon>
        <taxon>Rhabditidae</taxon>
        <taxon>Peloderinae</taxon>
        <taxon>Caenorhabditis</taxon>
    </lineage>
</organism>
<dbReference type="Proteomes" id="UP000829354">
    <property type="component" value="Chromosome I"/>
</dbReference>
<accession>A0AAE9J160</accession>